<sequence>MGEKEGIRFGNKDFGRTPIERLIIILEKNGLLRQVVNLLVLVILVGINSQIHNETTKGIQF</sequence>
<dbReference type="Proteomes" id="UP000257032">
    <property type="component" value="Unassembled WGS sequence"/>
</dbReference>
<reference evidence="1 2" key="1">
    <citation type="submission" date="2018-08" db="EMBL/GenBank/DDBJ databases">
        <title>Genome sequence of strict halophilic Halobacillus trueperi SS1 isolated from Lunsu, a salty water body of North West Himalayas.</title>
        <authorList>
            <person name="Gupta S."/>
            <person name="Sharma P."/>
            <person name="Dev K."/>
            <person name="Baumler D."/>
            <person name="Sourirajan A."/>
        </authorList>
    </citation>
    <scope>NUCLEOTIDE SEQUENCE [LARGE SCALE GENOMIC DNA]</scope>
    <source>
        <strain evidence="1 2">SS1</strain>
    </source>
</reference>
<protein>
    <submittedName>
        <fullName evidence="1">Uncharacterized protein</fullName>
    </submittedName>
</protein>
<name>A0A3D8VI89_9BACI</name>
<organism evidence="1 2">
    <name type="scientific">Halobacillus trueperi</name>
    <dbReference type="NCBI Taxonomy" id="156205"/>
    <lineage>
        <taxon>Bacteria</taxon>
        <taxon>Bacillati</taxon>
        <taxon>Bacillota</taxon>
        <taxon>Bacilli</taxon>
        <taxon>Bacillales</taxon>
        <taxon>Bacillaceae</taxon>
        <taxon>Halobacillus</taxon>
    </lineage>
</organism>
<evidence type="ECO:0000313" key="2">
    <source>
        <dbReference type="Proteomes" id="UP000257032"/>
    </source>
</evidence>
<gene>
    <name evidence="1" type="ORF">DXT76_17310</name>
</gene>
<feature type="non-terminal residue" evidence="1">
    <location>
        <position position="61"/>
    </location>
</feature>
<evidence type="ECO:0000313" key="1">
    <source>
        <dbReference type="EMBL" id="RDY69055.1"/>
    </source>
</evidence>
<proteinExistence type="predicted"/>
<accession>A0A3D8VI89</accession>
<dbReference type="EMBL" id="QTLC01000064">
    <property type="protein sequence ID" value="RDY69055.1"/>
    <property type="molecule type" value="Genomic_DNA"/>
</dbReference>
<dbReference type="RefSeq" id="WP_181898710.1">
    <property type="nucleotide sequence ID" value="NZ_QTLC01000064.1"/>
</dbReference>
<dbReference type="AlphaFoldDB" id="A0A3D8VI89"/>
<comment type="caution">
    <text evidence="1">The sequence shown here is derived from an EMBL/GenBank/DDBJ whole genome shotgun (WGS) entry which is preliminary data.</text>
</comment>